<organism evidence="2 3">
    <name type="scientific">Deinococcus puniceus</name>
    <dbReference type="NCBI Taxonomy" id="1182568"/>
    <lineage>
        <taxon>Bacteria</taxon>
        <taxon>Thermotogati</taxon>
        <taxon>Deinococcota</taxon>
        <taxon>Deinococci</taxon>
        <taxon>Deinococcales</taxon>
        <taxon>Deinococcaceae</taxon>
        <taxon>Deinococcus</taxon>
    </lineage>
</organism>
<dbReference type="OrthoDB" id="72289at2"/>
<sequence>MDQEMLNALALPLMFGVIGGVYAYTRFPERRPRVLLVLILMQLVGAYAHATQPGMPLFILLGLFSLVVLGLMLHWFQTPQPEHATERVQKG</sequence>
<name>A0A172T8R4_9DEIO</name>
<feature type="transmembrane region" description="Helical" evidence="1">
    <location>
        <begin position="32"/>
        <end position="50"/>
    </location>
</feature>
<keyword evidence="1" id="KW-0812">Transmembrane</keyword>
<keyword evidence="1" id="KW-0472">Membrane</keyword>
<feature type="transmembrane region" description="Helical" evidence="1">
    <location>
        <begin position="6"/>
        <end position="25"/>
    </location>
</feature>
<dbReference type="AlphaFoldDB" id="A0A172T8R4"/>
<proteinExistence type="predicted"/>
<dbReference type="PATRIC" id="fig|1182568.3.peg.1181"/>
<evidence type="ECO:0000256" key="1">
    <source>
        <dbReference type="SAM" id="Phobius"/>
    </source>
</evidence>
<reference evidence="2 3" key="1">
    <citation type="submission" date="2015-01" db="EMBL/GenBank/DDBJ databases">
        <title>Deinococcus puniceus/DY1/ whole genome sequencing.</title>
        <authorList>
            <person name="Kim M.K."/>
            <person name="Srinivasan S."/>
            <person name="Lee J.-J."/>
        </authorList>
    </citation>
    <scope>NUCLEOTIDE SEQUENCE [LARGE SCALE GENOMIC DNA]</scope>
    <source>
        <strain evidence="2 3">DY1</strain>
    </source>
</reference>
<gene>
    <name evidence="2" type="ORF">SU48_05685</name>
</gene>
<feature type="transmembrane region" description="Helical" evidence="1">
    <location>
        <begin position="56"/>
        <end position="76"/>
    </location>
</feature>
<dbReference type="Proteomes" id="UP000077363">
    <property type="component" value="Chromosome"/>
</dbReference>
<protein>
    <submittedName>
        <fullName evidence="2">Uncharacterized protein</fullName>
    </submittedName>
</protein>
<dbReference type="EMBL" id="CP011387">
    <property type="protein sequence ID" value="ANE43342.1"/>
    <property type="molecule type" value="Genomic_DNA"/>
</dbReference>
<keyword evidence="3" id="KW-1185">Reference proteome</keyword>
<dbReference type="KEGG" id="dpu:SU48_05685"/>
<dbReference type="STRING" id="1182568.SU48_05685"/>
<evidence type="ECO:0000313" key="2">
    <source>
        <dbReference type="EMBL" id="ANE43342.1"/>
    </source>
</evidence>
<keyword evidence="1" id="KW-1133">Transmembrane helix</keyword>
<evidence type="ECO:0000313" key="3">
    <source>
        <dbReference type="Proteomes" id="UP000077363"/>
    </source>
</evidence>
<accession>A0A172T8R4</accession>